<evidence type="ECO:0000313" key="6">
    <source>
        <dbReference type="Proteomes" id="UP000008312"/>
    </source>
</evidence>
<dbReference type="OrthoDB" id="5407653at2759"/>
<feature type="domain" description="Large ribosomal subunit protein eL19" evidence="4">
    <location>
        <begin position="3"/>
        <end position="146"/>
    </location>
</feature>
<dbReference type="InParanoid" id="D8LWE5"/>
<dbReference type="InterPro" id="IPR057260">
    <property type="entry name" value="Ribosomal_L19e_C"/>
</dbReference>
<dbReference type="InterPro" id="IPR035970">
    <property type="entry name" value="60S_ribosomal_eL19_sf"/>
</dbReference>
<dbReference type="AlphaFoldDB" id="D8LWE5"/>
<dbReference type="EMBL" id="FN668638">
    <property type="protein sequence ID" value="CBK20134.2"/>
    <property type="molecule type" value="Genomic_DNA"/>
</dbReference>
<dbReference type="InterPro" id="IPR000196">
    <property type="entry name" value="Ribosomal_eL19_dom"/>
</dbReference>
<dbReference type="SMART" id="SM01416">
    <property type="entry name" value="Ribosomal_L19e"/>
    <property type="match status" value="1"/>
</dbReference>
<dbReference type="RefSeq" id="XP_012894182.1">
    <property type="nucleotide sequence ID" value="XM_013038728.1"/>
</dbReference>
<dbReference type="Pfam" id="PF25476">
    <property type="entry name" value="Ribosomal_L19e_C"/>
    <property type="match status" value="1"/>
</dbReference>
<proteinExistence type="inferred from homology"/>
<comment type="similarity">
    <text evidence="1">Belongs to the eukaryotic ribosomal protein eL19 family.</text>
</comment>
<organism evidence="5">
    <name type="scientific">Blastocystis hominis</name>
    <dbReference type="NCBI Taxonomy" id="12968"/>
    <lineage>
        <taxon>Eukaryota</taxon>
        <taxon>Sar</taxon>
        <taxon>Stramenopiles</taxon>
        <taxon>Bigyra</taxon>
        <taxon>Opalozoa</taxon>
        <taxon>Opalinata</taxon>
        <taxon>Blastocystidae</taxon>
        <taxon>Blastocystis</taxon>
    </lineage>
</organism>
<dbReference type="InterPro" id="IPR039547">
    <property type="entry name" value="Ribosomal_eL19"/>
</dbReference>
<sequence length="174" mass="20233">MVSLKLQKRLAAAVLKCGKRKVWMDPSEVSNIAVANSRQSVRSMIKNGMIVKKHNLMHSRARVNIRHEAKARGNHTGYGKRHGTMNARIPEKLLWMRRIRVLRRLLRKYRDAGKIDKHMYAHFYALAKGNRYKTKRVLIEQIHRKKGEDKKEKQLAEQATALLNQKRAAMESSV</sequence>
<name>D8LWE5_BLAHO</name>
<gene>
    <name evidence="5" type="ORF">GSBLH_T00000511001</name>
</gene>
<dbReference type="GO" id="GO:0003723">
    <property type="term" value="F:RNA binding"/>
    <property type="evidence" value="ECO:0007669"/>
    <property type="project" value="InterPro"/>
</dbReference>
<evidence type="ECO:0000256" key="2">
    <source>
        <dbReference type="ARBA" id="ARBA00022980"/>
    </source>
</evidence>
<dbReference type="GeneID" id="24917819"/>
<keyword evidence="6" id="KW-1185">Reference proteome</keyword>
<dbReference type="FunFam" id="1.10.1650.10:FF:000001">
    <property type="entry name" value="Ribosomal protein L19"/>
    <property type="match status" value="1"/>
</dbReference>
<dbReference type="GO" id="GO:0003735">
    <property type="term" value="F:structural constituent of ribosome"/>
    <property type="evidence" value="ECO:0007669"/>
    <property type="project" value="InterPro"/>
</dbReference>
<dbReference type="InterPro" id="IPR057259">
    <property type="entry name" value="Ribosomal_L19e"/>
</dbReference>
<evidence type="ECO:0000313" key="5">
    <source>
        <dbReference type="EMBL" id="CBK20134.2"/>
    </source>
</evidence>
<dbReference type="OMA" id="WMLRIRA"/>
<dbReference type="Pfam" id="PF01280">
    <property type="entry name" value="Ribosomal_L19e"/>
    <property type="match status" value="1"/>
</dbReference>
<keyword evidence="2 5" id="KW-0689">Ribosomal protein</keyword>
<dbReference type="InterPro" id="IPR015972">
    <property type="entry name" value="Ribosomal_eL19_dom1"/>
</dbReference>
<dbReference type="FunCoup" id="D8LWE5">
    <property type="interactions" value="532"/>
</dbReference>
<evidence type="ECO:0000256" key="1">
    <source>
        <dbReference type="ARBA" id="ARBA00011082"/>
    </source>
</evidence>
<evidence type="ECO:0000256" key="3">
    <source>
        <dbReference type="ARBA" id="ARBA00023274"/>
    </source>
</evidence>
<protein>
    <submittedName>
        <fullName evidence="5">Ribosomal protein L19/L19e</fullName>
    </submittedName>
</protein>
<dbReference type="FunFam" id="1.10.1200.240:FF:000001">
    <property type="entry name" value="Ribosomal protein L19"/>
    <property type="match status" value="1"/>
</dbReference>
<dbReference type="PANTHER" id="PTHR10722">
    <property type="entry name" value="60S RIBOSOMAL PROTEIN L19"/>
    <property type="match status" value="1"/>
</dbReference>
<dbReference type="SUPFAM" id="SSF48140">
    <property type="entry name" value="Ribosomal protein L19 (L19e)"/>
    <property type="match status" value="1"/>
</dbReference>
<reference evidence="5" key="1">
    <citation type="submission" date="2010-02" db="EMBL/GenBank/DDBJ databases">
        <title>Sequencing and annotation of the Blastocystis hominis genome.</title>
        <authorList>
            <person name="Wincker P."/>
        </authorList>
    </citation>
    <scope>NUCLEOTIDE SEQUENCE</scope>
    <source>
        <strain evidence="5">Singapore isolate B</strain>
    </source>
</reference>
<dbReference type="GO" id="GO:0022625">
    <property type="term" value="C:cytosolic large ribosomal subunit"/>
    <property type="evidence" value="ECO:0007669"/>
    <property type="project" value="InterPro"/>
</dbReference>
<dbReference type="Proteomes" id="UP000008312">
    <property type="component" value="Unassembled WGS sequence"/>
</dbReference>
<accession>D8LWE5</accession>
<dbReference type="Gene3D" id="1.10.1200.240">
    <property type="match status" value="1"/>
</dbReference>
<keyword evidence="3" id="KW-0687">Ribonucleoprotein</keyword>
<evidence type="ECO:0000259" key="4">
    <source>
        <dbReference type="SMART" id="SM01416"/>
    </source>
</evidence>
<dbReference type="Gene3D" id="1.10.1650.10">
    <property type="match status" value="1"/>
</dbReference>
<dbReference type="NCBIfam" id="NF006343">
    <property type="entry name" value="PRK08570.1"/>
    <property type="match status" value="1"/>
</dbReference>
<dbReference type="GO" id="GO:0006412">
    <property type="term" value="P:translation"/>
    <property type="evidence" value="ECO:0007669"/>
    <property type="project" value="InterPro"/>
</dbReference>